<comment type="caution">
    <text evidence="1">The sequence shown here is derived from an EMBL/GenBank/DDBJ whole genome shotgun (WGS) entry which is preliminary data.</text>
</comment>
<protein>
    <submittedName>
        <fullName evidence="1">Uncharacterized protein</fullName>
    </submittedName>
</protein>
<dbReference type="Proteomes" id="UP000829398">
    <property type="component" value="Chromosome 4"/>
</dbReference>
<name>A0ACB8L8J4_CITSI</name>
<proteinExistence type="predicted"/>
<dbReference type="EMBL" id="CM039173">
    <property type="protein sequence ID" value="KAH9769525.1"/>
    <property type="molecule type" value="Genomic_DNA"/>
</dbReference>
<accession>A0ACB8L8J4</accession>
<gene>
    <name evidence="1" type="ORF">KPL71_012036</name>
</gene>
<keyword evidence="2" id="KW-1185">Reference proteome</keyword>
<reference evidence="2" key="1">
    <citation type="journal article" date="2023" name="Hortic. Res.">
        <title>A chromosome-level phased genome enabling allele-level studies in sweet orange: a case study on citrus Huanglongbing tolerance.</title>
        <authorList>
            <person name="Wu B."/>
            <person name="Yu Q."/>
            <person name="Deng Z."/>
            <person name="Duan Y."/>
            <person name="Luo F."/>
            <person name="Gmitter F. Jr."/>
        </authorList>
    </citation>
    <scope>NUCLEOTIDE SEQUENCE [LARGE SCALE GENOMIC DNA]</scope>
    <source>
        <strain evidence="2">cv. Valencia</strain>
    </source>
</reference>
<evidence type="ECO:0000313" key="1">
    <source>
        <dbReference type="EMBL" id="KAH9769525.1"/>
    </source>
</evidence>
<organism evidence="1 2">
    <name type="scientific">Citrus sinensis</name>
    <name type="common">Sweet orange</name>
    <name type="synonym">Citrus aurantium var. sinensis</name>
    <dbReference type="NCBI Taxonomy" id="2711"/>
    <lineage>
        <taxon>Eukaryota</taxon>
        <taxon>Viridiplantae</taxon>
        <taxon>Streptophyta</taxon>
        <taxon>Embryophyta</taxon>
        <taxon>Tracheophyta</taxon>
        <taxon>Spermatophyta</taxon>
        <taxon>Magnoliopsida</taxon>
        <taxon>eudicotyledons</taxon>
        <taxon>Gunneridae</taxon>
        <taxon>Pentapetalae</taxon>
        <taxon>rosids</taxon>
        <taxon>malvids</taxon>
        <taxon>Sapindales</taxon>
        <taxon>Rutaceae</taxon>
        <taxon>Aurantioideae</taxon>
        <taxon>Citrus</taxon>
    </lineage>
</organism>
<evidence type="ECO:0000313" key="2">
    <source>
        <dbReference type="Proteomes" id="UP000829398"/>
    </source>
</evidence>
<sequence length="361" mass="42465">MKKINPSVQMRAELELIHERLDQVENTRAGQPQPVPQARRRERALARREIDDYYRDEYDDGEDSMGSYRRDGRDKVECQHYVEIKEIVHKAIKIEQQLKRRGNTVTPTIRNHDIKCFKCQGRGHIISECVNKRVMVLWDNSKILTEDETEENKMPPLEDVEDEEYIALGELTLVARRALSVQVKEDEVVQQENIFHTRCYVQDKELVTFQIGKYEDKVLCDVVPIQARHLLLGRPWQLDRCVKHDDTKEYEDVFPEKAPHGLPRVRGIEHQIDFVPNVAIPNRPAYRSNLEKTKELQRQVNELMEKGYVRESMSPCSVPILLVLEKDGTWRMCVDYQAINNITVKYQHPIPRLDDMMRIPQ</sequence>